<proteinExistence type="predicted"/>
<dbReference type="InterPro" id="IPR013762">
    <property type="entry name" value="Integrase-like_cat_sf"/>
</dbReference>
<keyword evidence="4" id="KW-1185">Reference proteome</keyword>
<sequence>MSSDRIRWSHKSLEELRTFWNVEIEPALRRNGHDLERRPTYQDLLEVGYGGIQDALRRHHGMTLGEFLESVGYSSTESNDEYQWEIEDATTIDELEGFLRTARRRRGLSEHTVRSKRTRLARFARLYRRLHGRAEFVDRTRTRDTAPEENGRSMAVFDELDRQLDSPESKLHHLSDVNDFYTYLRTVRNVAVYNPVANFRDSVYEKWTRATPERANRDPPALETAQVRSIVSTCEDLEDRLLVLATCAWGLRRGEVASLHHDQFVLSDDDPRVVFGDGRKNGPGSVTLQYGVTDLECRLRSLSERDSWGGYLFPSRASRTGHISPDTVTNRFKRLAREAGVVVRGEIPTPQHGRRFWYRTYLDAVQALAAQVEHVAEEQGSADPRVVVENYLGEEQARKRRRTVMREALTDAFGGSVNSEESSRKTRG</sequence>
<evidence type="ECO:0000313" key="4">
    <source>
        <dbReference type="Proteomes" id="UP000324104"/>
    </source>
</evidence>
<dbReference type="GO" id="GO:0006310">
    <property type="term" value="P:DNA recombination"/>
    <property type="evidence" value="ECO:0007669"/>
    <property type="project" value="UniProtKB-KW"/>
</dbReference>
<dbReference type="AlphaFoldDB" id="A0A5D5AEY6"/>
<evidence type="ECO:0000256" key="1">
    <source>
        <dbReference type="ARBA" id="ARBA00023172"/>
    </source>
</evidence>
<dbReference type="RefSeq" id="WP_149083105.1">
    <property type="nucleotide sequence ID" value="NZ_VTAW01000047.1"/>
</dbReference>
<name>A0A5D5AEY6_9EURY</name>
<dbReference type="InterPro" id="IPR011010">
    <property type="entry name" value="DNA_brk_join_enz"/>
</dbReference>
<keyword evidence="1" id="KW-0233">DNA recombination</keyword>
<reference evidence="3 4" key="1">
    <citation type="submission" date="2019-08" db="EMBL/GenBank/DDBJ databases">
        <title>Archaea genome.</title>
        <authorList>
            <person name="Kajale S."/>
            <person name="Shouche Y."/>
            <person name="Deshpande N."/>
            <person name="Sharma A."/>
        </authorList>
    </citation>
    <scope>NUCLEOTIDE SEQUENCE [LARGE SCALE GENOMIC DNA]</scope>
    <source>
        <strain evidence="3 4">ESP3B_9</strain>
    </source>
</reference>
<dbReference type="SUPFAM" id="SSF56349">
    <property type="entry name" value="DNA breaking-rejoining enzymes"/>
    <property type="match status" value="1"/>
</dbReference>
<evidence type="ECO:0000313" key="3">
    <source>
        <dbReference type="EMBL" id="TYT60368.1"/>
    </source>
</evidence>
<evidence type="ECO:0000259" key="2">
    <source>
        <dbReference type="PROSITE" id="PS51898"/>
    </source>
</evidence>
<dbReference type="Pfam" id="PF00589">
    <property type="entry name" value="Phage_integrase"/>
    <property type="match status" value="1"/>
</dbReference>
<feature type="domain" description="Tyr recombinase" evidence="2">
    <location>
        <begin position="217"/>
        <end position="406"/>
    </location>
</feature>
<dbReference type="Proteomes" id="UP000324104">
    <property type="component" value="Unassembled WGS sequence"/>
</dbReference>
<dbReference type="Gene3D" id="1.10.443.10">
    <property type="entry name" value="Intergrase catalytic core"/>
    <property type="match status" value="1"/>
</dbReference>
<organism evidence="3 4">
    <name type="scientific">Natrialba swarupiae</name>
    <dbReference type="NCBI Taxonomy" id="2448032"/>
    <lineage>
        <taxon>Archaea</taxon>
        <taxon>Methanobacteriati</taxon>
        <taxon>Methanobacteriota</taxon>
        <taxon>Stenosarchaea group</taxon>
        <taxon>Halobacteria</taxon>
        <taxon>Halobacteriales</taxon>
        <taxon>Natrialbaceae</taxon>
        <taxon>Natrialba</taxon>
    </lineage>
</organism>
<protein>
    <submittedName>
        <fullName evidence="3">Tyrosine-type recombinase/integrase</fullName>
    </submittedName>
</protein>
<accession>A0A5D5AEY6</accession>
<dbReference type="GO" id="GO:0003677">
    <property type="term" value="F:DNA binding"/>
    <property type="evidence" value="ECO:0007669"/>
    <property type="project" value="InterPro"/>
</dbReference>
<dbReference type="InterPro" id="IPR002104">
    <property type="entry name" value="Integrase_catalytic"/>
</dbReference>
<gene>
    <name evidence="3" type="ORF">FYC77_19200</name>
</gene>
<dbReference type="PROSITE" id="PS51898">
    <property type="entry name" value="TYR_RECOMBINASE"/>
    <property type="match status" value="1"/>
</dbReference>
<comment type="caution">
    <text evidence="3">The sequence shown here is derived from an EMBL/GenBank/DDBJ whole genome shotgun (WGS) entry which is preliminary data.</text>
</comment>
<dbReference type="GO" id="GO:0015074">
    <property type="term" value="P:DNA integration"/>
    <property type="evidence" value="ECO:0007669"/>
    <property type="project" value="InterPro"/>
</dbReference>
<dbReference type="EMBL" id="VTAW01000047">
    <property type="protein sequence ID" value="TYT60368.1"/>
    <property type="molecule type" value="Genomic_DNA"/>
</dbReference>